<feature type="region of interest" description="Disordered" evidence="1">
    <location>
        <begin position="1"/>
        <end position="22"/>
    </location>
</feature>
<gene>
    <name evidence="2" type="ORF">WN51_10301</name>
</gene>
<dbReference type="OrthoDB" id="6354602at2759"/>
<evidence type="ECO:0000313" key="3">
    <source>
        <dbReference type="Proteomes" id="UP000053105"/>
    </source>
</evidence>
<protein>
    <submittedName>
        <fullName evidence="2">Uncharacterized protein</fullName>
    </submittedName>
</protein>
<evidence type="ECO:0000313" key="2">
    <source>
        <dbReference type="EMBL" id="KOX77211.1"/>
    </source>
</evidence>
<dbReference type="AlphaFoldDB" id="A0A0N0BI52"/>
<name>A0A0N0BI52_9HYME</name>
<feature type="region of interest" description="Disordered" evidence="1">
    <location>
        <begin position="105"/>
        <end position="127"/>
    </location>
</feature>
<proteinExistence type="predicted"/>
<accession>A0A0N0BI52</accession>
<dbReference type="EMBL" id="KQ435735">
    <property type="protein sequence ID" value="KOX77211.1"/>
    <property type="molecule type" value="Genomic_DNA"/>
</dbReference>
<organism evidence="2 3">
    <name type="scientific">Melipona quadrifasciata</name>
    <dbReference type="NCBI Taxonomy" id="166423"/>
    <lineage>
        <taxon>Eukaryota</taxon>
        <taxon>Metazoa</taxon>
        <taxon>Ecdysozoa</taxon>
        <taxon>Arthropoda</taxon>
        <taxon>Hexapoda</taxon>
        <taxon>Insecta</taxon>
        <taxon>Pterygota</taxon>
        <taxon>Neoptera</taxon>
        <taxon>Endopterygota</taxon>
        <taxon>Hymenoptera</taxon>
        <taxon>Apocrita</taxon>
        <taxon>Aculeata</taxon>
        <taxon>Apoidea</taxon>
        <taxon>Anthophila</taxon>
        <taxon>Apidae</taxon>
        <taxon>Melipona</taxon>
    </lineage>
</organism>
<feature type="compositionally biased region" description="Polar residues" evidence="1">
    <location>
        <begin position="1"/>
        <end position="10"/>
    </location>
</feature>
<keyword evidence="3" id="KW-1185">Reference proteome</keyword>
<sequence length="221" mass="24584">MELNSLGTAQEDTHENETNYQTTPFLLEVYPTPAHESRDPNRPIANFRCISVAPEEARLSGLAPLKSLSVTKKGRKQSNEPESEEVDKMLGKLLRTVTNYGRGEGISQRRKQAEVAQTPLETPGTHSWDQRLVSGKLRRFASRNSRNRRPRIPQIRVSNTRLAQTASGCAPSVDVLPIFDVKQQSVRNPARMGANQLVGLVIISVWSKGVAAISPTDEFRQ</sequence>
<dbReference type="Proteomes" id="UP000053105">
    <property type="component" value="Unassembled WGS sequence"/>
</dbReference>
<reference evidence="2 3" key="1">
    <citation type="submission" date="2015-07" db="EMBL/GenBank/DDBJ databases">
        <title>The genome of Melipona quadrifasciata.</title>
        <authorList>
            <person name="Pan H."/>
            <person name="Kapheim K."/>
        </authorList>
    </citation>
    <scope>NUCLEOTIDE SEQUENCE [LARGE SCALE GENOMIC DNA]</scope>
    <source>
        <strain evidence="2">0111107301</strain>
        <tissue evidence="2">Whole body</tissue>
    </source>
</reference>
<evidence type="ECO:0000256" key="1">
    <source>
        <dbReference type="SAM" id="MobiDB-lite"/>
    </source>
</evidence>